<dbReference type="eggNOG" id="ENOG502Z8ST">
    <property type="taxonomic scope" value="Bacteria"/>
</dbReference>
<dbReference type="OrthoDB" id="8730636at2"/>
<accession>A0A1H9P560</accession>
<evidence type="ECO:0000313" key="2">
    <source>
        <dbReference type="Proteomes" id="UP000182584"/>
    </source>
</evidence>
<protein>
    <recommendedName>
        <fullName evidence="3">Permease</fullName>
    </recommendedName>
</protein>
<dbReference type="RefSeq" id="WP_074754936.1">
    <property type="nucleotide sequence ID" value="NZ_FOGJ01000005.1"/>
</dbReference>
<gene>
    <name evidence="1" type="ORF">SAMN04487884_105141</name>
</gene>
<name>A0A1H9P560_BUTFI</name>
<sequence length="587" mass="67789">MGNYRNFTLTTYFVAQATATITEEELEKQLSFILKHIRLDKVYLEPWRGLMASHEQVEMCKRVFERHGIKVSGGITTVIPTPEGDKEKARLFDTFCYNDPKMRAKLREVTSFLGAHFDEFIIDDFFFTNCMCPECVKEKNAFNKSHGIESGWQEYRLDLLKRISKEDIIAPAKKENPNIKITIKYPNWAESYQETGYNPKEQRELFDNIYTGTETRDPVSTDQHLPRYLSYSLMTYFENMWPDHNGGGWFDTFDMHITEHYLEQAYLTAFSQPKELMLFCFQSIYDNMFTPSLGFQLDKLDDVMDKAGKPVGITCYLPDNCQCEDNIQDFLGMAGLPIVCSPYFPDKEDQIMLTRSSAYDPDIIEKLEKYLREKGGNVLVTTGFWEAVGEKGYDLTSIRLRGRKISANRYRVESAAAKGHPTYSFPYSDKPVTIPVAEFRNNSTWAVVKASHDEESYGILLRDDYCDGHIWTIVAPDAFPDYYRLPSEVLSRIRQALPVNGVWFEGPSRISIFNYDNDSFIIYPYVMDNVQHEEILVHVAGAKALEASPKRFPMENSRIEPLYYEGDEAVFKLGTDPGVFRIYSIVK</sequence>
<reference evidence="1 2" key="1">
    <citation type="submission" date="2016-10" db="EMBL/GenBank/DDBJ databases">
        <authorList>
            <person name="de Groot N.N."/>
        </authorList>
    </citation>
    <scope>NUCLEOTIDE SEQUENCE [LARGE SCALE GENOMIC DNA]</scope>
    <source>
        <strain evidence="1 2">AR40</strain>
    </source>
</reference>
<dbReference type="Proteomes" id="UP000182584">
    <property type="component" value="Unassembled WGS sequence"/>
</dbReference>
<evidence type="ECO:0008006" key="3">
    <source>
        <dbReference type="Google" id="ProtNLM"/>
    </source>
</evidence>
<evidence type="ECO:0000313" key="1">
    <source>
        <dbReference type="EMBL" id="SER43328.1"/>
    </source>
</evidence>
<dbReference type="AlphaFoldDB" id="A0A1H9P560"/>
<dbReference type="EMBL" id="FOGJ01000005">
    <property type="protein sequence ID" value="SER43328.1"/>
    <property type="molecule type" value="Genomic_DNA"/>
</dbReference>
<proteinExistence type="predicted"/>
<organism evidence="1 2">
    <name type="scientific">Butyrivibrio fibrisolvens</name>
    <dbReference type="NCBI Taxonomy" id="831"/>
    <lineage>
        <taxon>Bacteria</taxon>
        <taxon>Bacillati</taxon>
        <taxon>Bacillota</taxon>
        <taxon>Clostridia</taxon>
        <taxon>Lachnospirales</taxon>
        <taxon>Lachnospiraceae</taxon>
        <taxon>Butyrivibrio</taxon>
    </lineage>
</organism>